<accession>A0ABR2X0A4</accession>
<dbReference type="Proteomes" id="UP001479436">
    <property type="component" value="Unassembled WGS sequence"/>
</dbReference>
<comment type="caution">
    <text evidence="1">The sequence shown here is derived from an EMBL/GenBank/DDBJ whole genome shotgun (WGS) entry which is preliminary data.</text>
</comment>
<dbReference type="EMBL" id="JASJQH010000093">
    <property type="protein sequence ID" value="KAK9767203.1"/>
    <property type="molecule type" value="Genomic_DNA"/>
</dbReference>
<protein>
    <submittedName>
        <fullName evidence="1">Uncharacterized protein</fullName>
    </submittedName>
</protein>
<reference evidence="1 2" key="1">
    <citation type="submission" date="2023-04" db="EMBL/GenBank/DDBJ databases">
        <title>Genome of Basidiobolus ranarum AG-B5.</title>
        <authorList>
            <person name="Stajich J.E."/>
            <person name="Carter-House D."/>
            <person name="Gryganskyi A."/>
        </authorList>
    </citation>
    <scope>NUCLEOTIDE SEQUENCE [LARGE SCALE GENOMIC DNA]</scope>
    <source>
        <strain evidence="1 2">AG-B5</strain>
    </source>
</reference>
<sequence>MMALRSSRTLQFSLRILCQEQTKHQSPRLGNATREPDLRNIKYELYRIDTHGVEYVMKYFDSITEAQAEAERYSELGHKQGYFVREKLKSY</sequence>
<evidence type="ECO:0000313" key="1">
    <source>
        <dbReference type="EMBL" id="KAK9767203.1"/>
    </source>
</evidence>
<gene>
    <name evidence="1" type="ORF">K7432_003168</name>
</gene>
<keyword evidence="2" id="KW-1185">Reference proteome</keyword>
<name>A0ABR2X0A4_9FUNG</name>
<organism evidence="1 2">
    <name type="scientific">Basidiobolus ranarum</name>
    <dbReference type="NCBI Taxonomy" id="34480"/>
    <lineage>
        <taxon>Eukaryota</taxon>
        <taxon>Fungi</taxon>
        <taxon>Fungi incertae sedis</taxon>
        <taxon>Zoopagomycota</taxon>
        <taxon>Entomophthoromycotina</taxon>
        <taxon>Basidiobolomycetes</taxon>
        <taxon>Basidiobolales</taxon>
        <taxon>Basidiobolaceae</taxon>
        <taxon>Basidiobolus</taxon>
    </lineage>
</organism>
<proteinExistence type="predicted"/>
<evidence type="ECO:0000313" key="2">
    <source>
        <dbReference type="Proteomes" id="UP001479436"/>
    </source>
</evidence>